<evidence type="ECO:0000256" key="7">
    <source>
        <dbReference type="SAM" id="MobiDB-lite"/>
    </source>
</evidence>
<dbReference type="SMART" id="SM00752">
    <property type="entry name" value="HTTM"/>
    <property type="match status" value="1"/>
</dbReference>
<keyword evidence="2 8" id="KW-0812">Transmembrane</keyword>
<dbReference type="InterPro" id="IPR007782">
    <property type="entry name" value="VKG_COase"/>
</dbReference>
<dbReference type="Pfam" id="PF05090">
    <property type="entry name" value="HTTM"/>
    <property type="match status" value="1"/>
</dbReference>
<comment type="subcellular location">
    <subcellularLocation>
        <location evidence="1">Endomembrane system</location>
        <topology evidence="1">Multi-pass membrane protein</topology>
    </subcellularLocation>
</comment>
<evidence type="ECO:0000256" key="2">
    <source>
        <dbReference type="ARBA" id="ARBA00022692"/>
    </source>
</evidence>
<dbReference type="InterPro" id="IPR053934">
    <property type="entry name" value="HTTM_dom"/>
</dbReference>
<evidence type="ECO:0000256" key="5">
    <source>
        <dbReference type="ARBA" id="ARBA00023157"/>
    </source>
</evidence>
<keyword evidence="4 8" id="KW-0472">Membrane</keyword>
<keyword evidence="11" id="KW-1185">Reference proteome</keyword>
<protein>
    <submittedName>
        <fullName evidence="10">HTTM domain-containing protein</fullName>
    </submittedName>
</protein>
<organism evidence="10 11">
    <name type="scientific">Nocardioides malaquae</name>
    <dbReference type="NCBI Taxonomy" id="2773426"/>
    <lineage>
        <taxon>Bacteria</taxon>
        <taxon>Bacillati</taxon>
        <taxon>Actinomycetota</taxon>
        <taxon>Actinomycetes</taxon>
        <taxon>Propionibacteriales</taxon>
        <taxon>Nocardioidaceae</taxon>
        <taxon>Nocardioides</taxon>
    </lineage>
</organism>
<evidence type="ECO:0000313" key="10">
    <source>
        <dbReference type="EMBL" id="MBE7323287.1"/>
    </source>
</evidence>
<feature type="transmembrane region" description="Helical" evidence="8">
    <location>
        <begin position="54"/>
        <end position="87"/>
    </location>
</feature>
<feature type="region of interest" description="Disordered" evidence="7">
    <location>
        <begin position="246"/>
        <end position="266"/>
    </location>
</feature>
<feature type="domain" description="HTTM-like" evidence="9">
    <location>
        <begin position="1"/>
        <end position="245"/>
    </location>
</feature>
<feature type="transmembrane region" description="Helical" evidence="8">
    <location>
        <begin position="203"/>
        <end position="220"/>
    </location>
</feature>
<evidence type="ECO:0000259" key="9">
    <source>
        <dbReference type="SMART" id="SM00752"/>
    </source>
</evidence>
<sequence>MLSPQRSLKLARMGLGVATFVIALESWVLLRLVAEGRYAMPVFSWVPPPTETTVSVYLVMAILSAVAITLGFHVTTASVVSTALSCLVLVWDQQTFSNHLWLALVMVALLAPAHAGASPRALGVSGTAPLPQWPLTLMKAQLSVCYAFAALSKLNPAFLSGHPLAEWMRWDLAWLPALVLSVATVIVELFLAGGLWFHRSRRLAVLLGFGLHASIVVMIGQETLALIAFSITCMCLYPLFLTSGASSGRGVTTSLPSQSRTSGRPF</sequence>
<feature type="transmembrane region" description="Helical" evidence="8">
    <location>
        <begin position="173"/>
        <end position="196"/>
    </location>
</feature>
<evidence type="ECO:0000256" key="8">
    <source>
        <dbReference type="SAM" id="Phobius"/>
    </source>
</evidence>
<evidence type="ECO:0000313" key="11">
    <source>
        <dbReference type="Proteomes" id="UP000756387"/>
    </source>
</evidence>
<proteinExistence type="predicted"/>
<feature type="transmembrane region" description="Helical" evidence="8">
    <location>
        <begin position="99"/>
        <end position="117"/>
    </location>
</feature>
<evidence type="ECO:0000256" key="3">
    <source>
        <dbReference type="ARBA" id="ARBA00022989"/>
    </source>
</evidence>
<name>A0ABR9RNZ9_9ACTN</name>
<keyword evidence="6" id="KW-0456">Lyase</keyword>
<reference evidence="10 11" key="1">
    <citation type="submission" date="2020-10" db="EMBL/GenBank/DDBJ databases">
        <title>Nocardioides sp. isolated from sludge.</title>
        <authorList>
            <person name="Zhang X."/>
        </authorList>
    </citation>
    <scope>NUCLEOTIDE SEQUENCE [LARGE SCALE GENOMIC DNA]</scope>
    <source>
        <strain evidence="10 11">Y6</strain>
    </source>
</reference>
<dbReference type="PANTHER" id="PTHR12639:SF7">
    <property type="entry name" value="HTTM DOMAIN-CONTAINING PROTEIN"/>
    <property type="match status" value="1"/>
</dbReference>
<comment type="caution">
    <text evidence="10">The sequence shown here is derived from an EMBL/GenBank/DDBJ whole genome shotgun (WGS) entry which is preliminary data.</text>
</comment>
<keyword evidence="5" id="KW-1015">Disulfide bond</keyword>
<evidence type="ECO:0000256" key="1">
    <source>
        <dbReference type="ARBA" id="ARBA00004127"/>
    </source>
</evidence>
<dbReference type="PANTHER" id="PTHR12639">
    <property type="entry name" value="VITAMIN K-DEPENDENT GAMMA-CARBOXYLASE"/>
    <property type="match status" value="1"/>
</dbReference>
<dbReference type="EMBL" id="JADCSA010000001">
    <property type="protein sequence ID" value="MBE7323287.1"/>
    <property type="molecule type" value="Genomic_DNA"/>
</dbReference>
<keyword evidence="3 8" id="KW-1133">Transmembrane helix</keyword>
<dbReference type="RefSeq" id="WP_193636599.1">
    <property type="nucleotide sequence ID" value="NZ_JADCSA010000001.1"/>
</dbReference>
<evidence type="ECO:0000256" key="4">
    <source>
        <dbReference type="ARBA" id="ARBA00023136"/>
    </source>
</evidence>
<dbReference type="InterPro" id="IPR011020">
    <property type="entry name" value="HTTM-like"/>
</dbReference>
<dbReference type="Proteomes" id="UP000756387">
    <property type="component" value="Unassembled WGS sequence"/>
</dbReference>
<feature type="transmembrane region" description="Helical" evidence="8">
    <location>
        <begin position="12"/>
        <end position="34"/>
    </location>
</feature>
<evidence type="ECO:0000256" key="6">
    <source>
        <dbReference type="ARBA" id="ARBA00023239"/>
    </source>
</evidence>
<accession>A0ABR9RNZ9</accession>
<feature type="transmembrane region" description="Helical" evidence="8">
    <location>
        <begin position="226"/>
        <end position="245"/>
    </location>
</feature>
<gene>
    <name evidence="10" type="ORF">IEQ44_01295</name>
</gene>